<keyword evidence="2" id="KW-1185">Reference proteome</keyword>
<sequence>MEILIELSPIVEGYAAKINTLPDFNLQGINQDVLLTSLPDALRHFISEWEGETNPKSLKYQQEFPVVQRIKSRGFYQSTIYRIKEVLAQKQLTHIDLELIHCLQRKDYEALMA</sequence>
<name>A0A940PBQ7_9ENTE</name>
<dbReference type="AlphaFoldDB" id="A0A940PBQ7"/>
<proteinExistence type="predicted"/>
<dbReference type="Proteomes" id="UP000674938">
    <property type="component" value="Unassembled WGS sequence"/>
</dbReference>
<organism evidence="1 2">
    <name type="scientific">Vagococcus allomyrinae</name>
    <dbReference type="NCBI Taxonomy" id="2794353"/>
    <lineage>
        <taxon>Bacteria</taxon>
        <taxon>Bacillati</taxon>
        <taxon>Bacillota</taxon>
        <taxon>Bacilli</taxon>
        <taxon>Lactobacillales</taxon>
        <taxon>Enterococcaceae</taxon>
        <taxon>Vagococcus</taxon>
    </lineage>
</organism>
<evidence type="ECO:0000313" key="1">
    <source>
        <dbReference type="EMBL" id="MBP1039788.1"/>
    </source>
</evidence>
<gene>
    <name evidence="1" type="ORF">I6N95_02075</name>
</gene>
<dbReference type="EMBL" id="JAEEGA010000001">
    <property type="protein sequence ID" value="MBP1039788.1"/>
    <property type="molecule type" value="Genomic_DNA"/>
</dbReference>
<comment type="caution">
    <text evidence="1">The sequence shown here is derived from an EMBL/GenBank/DDBJ whole genome shotgun (WGS) entry which is preliminary data.</text>
</comment>
<evidence type="ECO:0000313" key="2">
    <source>
        <dbReference type="Proteomes" id="UP000674938"/>
    </source>
</evidence>
<dbReference type="RefSeq" id="WP_209524675.1">
    <property type="nucleotide sequence ID" value="NZ_JAEEGA010000001.1"/>
</dbReference>
<reference evidence="1" key="1">
    <citation type="submission" date="2020-12" db="EMBL/GenBank/DDBJ databases">
        <title>Vagococcus allomyrinae sp. nov. and Enterococcus lavae sp. nov., isolated from the larvae of Allomyrina dichotoma.</title>
        <authorList>
            <person name="Lee S.D."/>
        </authorList>
    </citation>
    <scope>NUCLEOTIDE SEQUENCE</scope>
    <source>
        <strain evidence="1">BWB3-3</strain>
    </source>
</reference>
<protein>
    <submittedName>
        <fullName evidence="1">Uncharacterized protein</fullName>
    </submittedName>
</protein>
<accession>A0A940PBQ7</accession>